<evidence type="ECO:0000313" key="3">
    <source>
        <dbReference type="Proteomes" id="UP000268857"/>
    </source>
</evidence>
<evidence type="ECO:0000313" key="2">
    <source>
        <dbReference type="EMBL" id="RUR83696.1"/>
    </source>
</evidence>
<organism evidence="2 3">
    <name type="scientific">Chlorogloeopsis fritschii PCC 6912</name>
    <dbReference type="NCBI Taxonomy" id="211165"/>
    <lineage>
        <taxon>Bacteria</taxon>
        <taxon>Bacillati</taxon>
        <taxon>Cyanobacteriota</taxon>
        <taxon>Cyanophyceae</taxon>
        <taxon>Nostocales</taxon>
        <taxon>Chlorogloeopsidaceae</taxon>
        <taxon>Chlorogloeopsis</taxon>
    </lineage>
</organism>
<evidence type="ECO:0008006" key="4">
    <source>
        <dbReference type="Google" id="ProtNLM"/>
    </source>
</evidence>
<keyword evidence="1" id="KW-0472">Membrane</keyword>
<dbReference type="PANTHER" id="PTHR36109">
    <property type="entry name" value="MEMBRANE PROTEIN-RELATED"/>
    <property type="match status" value="1"/>
</dbReference>
<proteinExistence type="predicted"/>
<dbReference type="RefSeq" id="WP_016877560.1">
    <property type="nucleotide sequence ID" value="NZ_AJLN01000017.1"/>
</dbReference>
<feature type="transmembrane region" description="Helical" evidence="1">
    <location>
        <begin position="58"/>
        <end position="82"/>
    </location>
</feature>
<keyword evidence="1" id="KW-1133">Transmembrane helix</keyword>
<sequence length="175" mass="18227">MSEQSAIAVYDSMSKAEEAVSVLERDGFSIDRVSIITQNQESEKEVHRHTGKVANATMFGATTGIWAGWLFGVLAGAAFIWVPGVGPTLIIGHLASTALLGGIEGAVAGAVGGGVLGTLTGWGISAQHVLKYEDKLKDGKYLVIVHGSAEEVKLAQNILANTDAEELSAYAANDT</sequence>
<dbReference type="InterPro" id="IPR052948">
    <property type="entry name" value="Low_temp-induced_all0457"/>
</dbReference>
<evidence type="ECO:0000256" key="1">
    <source>
        <dbReference type="SAM" id="Phobius"/>
    </source>
</evidence>
<dbReference type="STRING" id="211165.GCA_000317285_00220"/>
<reference evidence="2 3" key="1">
    <citation type="journal article" date="2019" name="Genome Biol. Evol.">
        <title>Day and night: Metabolic profiles and evolutionary relationships of six axenic non-marine cyanobacteria.</title>
        <authorList>
            <person name="Will S.E."/>
            <person name="Henke P."/>
            <person name="Boedeker C."/>
            <person name="Huang S."/>
            <person name="Brinkmann H."/>
            <person name="Rohde M."/>
            <person name="Jarek M."/>
            <person name="Friedl T."/>
            <person name="Seufert S."/>
            <person name="Schumacher M."/>
            <person name="Overmann J."/>
            <person name="Neumann-Schaal M."/>
            <person name="Petersen J."/>
        </authorList>
    </citation>
    <scope>NUCLEOTIDE SEQUENCE [LARGE SCALE GENOMIC DNA]</scope>
    <source>
        <strain evidence="2 3">PCC 6912</strain>
    </source>
</reference>
<dbReference type="EMBL" id="RSCJ01000006">
    <property type="protein sequence ID" value="RUR83696.1"/>
    <property type="molecule type" value="Genomic_DNA"/>
</dbReference>
<dbReference type="OrthoDB" id="462701at2"/>
<gene>
    <name evidence="2" type="ORF">PCC6912_19390</name>
</gene>
<dbReference type="Proteomes" id="UP000268857">
    <property type="component" value="Unassembled WGS sequence"/>
</dbReference>
<name>A0A3S0ZZ43_CHLFR</name>
<keyword evidence="3" id="KW-1185">Reference proteome</keyword>
<dbReference type="PANTHER" id="PTHR36109:SF2">
    <property type="entry name" value="MEMBRANE PROTEIN"/>
    <property type="match status" value="1"/>
</dbReference>
<accession>A0A3S0ZZ43</accession>
<comment type="caution">
    <text evidence="2">The sequence shown here is derived from an EMBL/GenBank/DDBJ whole genome shotgun (WGS) entry which is preliminary data.</text>
</comment>
<protein>
    <recommendedName>
        <fullName evidence="4">General stress protein 17M-like domain-containing protein</fullName>
    </recommendedName>
</protein>
<keyword evidence="1" id="KW-0812">Transmembrane</keyword>
<dbReference type="AlphaFoldDB" id="A0A3S0ZZ43"/>